<dbReference type="RefSeq" id="WP_209762993.1">
    <property type="nucleotide sequence ID" value="NZ_JAGINP010000001.1"/>
</dbReference>
<reference evidence="1 2" key="1">
    <citation type="submission" date="2021-03" db="EMBL/GenBank/DDBJ databases">
        <title>Genomic Encyclopedia of Type Strains, Phase III (KMG-III): the genomes of soil and plant-associated and newly described type strains.</title>
        <authorList>
            <person name="Whitman W."/>
        </authorList>
    </citation>
    <scope>NUCLEOTIDE SEQUENCE [LARGE SCALE GENOMIC DNA]</scope>
    <source>
        <strain evidence="1 2">IMMIB AFH-6</strain>
    </source>
</reference>
<evidence type="ECO:0000313" key="2">
    <source>
        <dbReference type="Proteomes" id="UP000781958"/>
    </source>
</evidence>
<comment type="caution">
    <text evidence="1">The sequence shown here is derived from an EMBL/GenBank/DDBJ whole genome shotgun (WGS) entry which is preliminary data.</text>
</comment>
<evidence type="ECO:0000313" key="1">
    <source>
        <dbReference type="EMBL" id="MBP2290643.1"/>
    </source>
</evidence>
<gene>
    <name evidence="1" type="ORF">J2851_000380</name>
</gene>
<sequence length="47" mass="5321">MDHQLHHDARASIGGASSFDATAALITAFRLHTRWRMRICVRQSAEQ</sequence>
<organism evidence="1 2">
    <name type="scientific">Azospirillum rugosum</name>
    <dbReference type="NCBI Taxonomy" id="416170"/>
    <lineage>
        <taxon>Bacteria</taxon>
        <taxon>Pseudomonadati</taxon>
        <taxon>Pseudomonadota</taxon>
        <taxon>Alphaproteobacteria</taxon>
        <taxon>Rhodospirillales</taxon>
        <taxon>Azospirillaceae</taxon>
        <taxon>Azospirillum</taxon>
    </lineage>
</organism>
<name>A0ABS4SDI2_9PROT</name>
<dbReference type="EMBL" id="JAGINP010000001">
    <property type="protein sequence ID" value="MBP2290643.1"/>
    <property type="molecule type" value="Genomic_DNA"/>
</dbReference>
<proteinExistence type="predicted"/>
<protein>
    <submittedName>
        <fullName evidence="1">Uncharacterized protein</fullName>
    </submittedName>
</protein>
<accession>A0ABS4SDI2</accession>
<keyword evidence="2" id="KW-1185">Reference proteome</keyword>
<dbReference type="Proteomes" id="UP000781958">
    <property type="component" value="Unassembled WGS sequence"/>
</dbReference>